<keyword evidence="5 7" id="KW-0456">Lyase</keyword>
<evidence type="ECO:0000256" key="6">
    <source>
        <dbReference type="ARBA" id="ARBA00023244"/>
    </source>
</evidence>
<evidence type="ECO:0000256" key="4">
    <source>
        <dbReference type="ARBA" id="ARBA00022793"/>
    </source>
</evidence>
<sequence>MNFLAAARGETVERRPVWIMRQAGRYLPEYRAIREKVEFLELTRTPELAAEVTLQPIRRFGMDAAILFSDIMTPLEGMGIDVAFRGGPWIEDPIRSAGDVERITPLDPDAGVPFVLETIDRLVEALPHEVPVIGFAGAPFTLLCYLVDGHGTKSFVRTRAFLREEPAAAREALNRLAEGMATYLAAQARHGARALMLFDSWVGLLDRPTFREFERPAVEHILSSLRELDVPLLYFPNQGGHLLQEVAGVSADVIGVDWRIPLTEADRLLGSGRYTLQGNLDPSLLFAPGETLDAAVDRVIAEGSALPRGHIFNLGHGIDRSTDPDALARVVDRVHAAKV</sequence>
<dbReference type="HAMAP" id="MF_00218">
    <property type="entry name" value="URO_D"/>
    <property type="match status" value="1"/>
</dbReference>
<keyword evidence="7" id="KW-0963">Cytoplasm</keyword>
<dbReference type="Proteomes" id="UP001484239">
    <property type="component" value="Unassembled WGS sequence"/>
</dbReference>
<protein>
    <recommendedName>
        <fullName evidence="3 7">Uroporphyrinogen decarboxylase</fullName>
        <shortName evidence="7">UPD</shortName>
        <shortName evidence="7">URO-D</shortName>
        <ecNumber evidence="3 7">4.1.1.37</ecNumber>
    </recommendedName>
</protein>
<feature type="domain" description="Uroporphyrinogen decarboxylase (URO-D)" evidence="10">
    <location>
        <begin position="16"/>
        <end position="25"/>
    </location>
</feature>
<comment type="pathway">
    <text evidence="1 7 8">Porphyrin-containing compound metabolism; protoporphyrin-IX biosynthesis; coproporphyrinogen-III from 5-aminolevulinate: step 4/4.</text>
</comment>
<comment type="subcellular location">
    <subcellularLocation>
        <location evidence="7">Cytoplasm</location>
    </subcellularLocation>
</comment>
<dbReference type="GO" id="GO:0004853">
    <property type="term" value="F:uroporphyrinogen decarboxylase activity"/>
    <property type="evidence" value="ECO:0007669"/>
    <property type="project" value="UniProtKB-EC"/>
</dbReference>
<evidence type="ECO:0000256" key="8">
    <source>
        <dbReference type="RuleBase" id="RU000554"/>
    </source>
</evidence>
<evidence type="ECO:0000256" key="1">
    <source>
        <dbReference type="ARBA" id="ARBA00004804"/>
    </source>
</evidence>
<dbReference type="InterPro" id="IPR006361">
    <property type="entry name" value="Uroporphyrinogen_deCO2ase_HemE"/>
</dbReference>
<proteinExistence type="inferred from homology"/>
<gene>
    <name evidence="7 12" type="primary">hemE</name>
    <name evidence="12" type="ORF">WI372_11490</name>
</gene>
<feature type="site" description="Transition state stabilizer" evidence="7">
    <location>
        <position position="70"/>
    </location>
</feature>
<dbReference type="PROSITE" id="PS00906">
    <property type="entry name" value="UROD_1"/>
    <property type="match status" value="1"/>
</dbReference>
<dbReference type="InterPro" id="IPR038071">
    <property type="entry name" value="UROD/MetE-like_sf"/>
</dbReference>
<feature type="binding site" evidence="7">
    <location>
        <position position="316"/>
    </location>
    <ligand>
        <name>substrate</name>
    </ligand>
</feature>
<organism evidence="12 13">
    <name type="scientific">Gaopeijia maritima</name>
    <dbReference type="NCBI Taxonomy" id="3119007"/>
    <lineage>
        <taxon>Bacteria</taxon>
        <taxon>Pseudomonadati</taxon>
        <taxon>Gemmatimonadota</taxon>
        <taxon>Longimicrobiia</taxon>
        <taxon>Gaopeijiales</taxon>
        <taxon>Gaopeijiaceae</taxon>
        <taxon>Gaopeijia</taxon>
    </lineage>
</organism>
<dbReference type="SUPFAM" id="SSF51726">
    <property type="entry name" value="UROD/MetE-like"/>
    <property type="match status" value="1"/>
</dbReference>
<dbReference type="CDD" id="cd00717">
    <property type="entry name" value="URO-D"/>
    <property type="match status" value="1"/>
</dbReference>
<dbReference type="Gene3D" id="3.20.20.210">
    <property type="match status" value="1"/>
</dbReference>
<evidence type="ECO:0000313" key="13">
    <source>
        <dbReference type="Proteomes" id="UP001484239"/>
    </source>
</evidence>
<comment type="similarity">
    <text evidence="2 7 9">Belongs to the uroporphyrinogen decarboxylase family.</text>
</comment>
<dbReference type="RefSeq" id="WP_405281430.1">
    <property type="nucleotide sequence ID" value="NZ_CP144380.1"/>
</dbReference>
<evidence type="ECO:0000259" key="10">
    <source>
        <dbReference type="PROSITE" id="PS00906"/>
    </source>
</evidence>
<name>A0ABU9EBU3_9BACT</name>
<feature type="binding site" evidence="7">
    <location>
        <position position="70"/>
    </location>
    <ligand>
        <name>substrate</name>
    </ligand>
</feature>
<dbReference type="PROSITE" id="PS00907">
    <property type="entry name" value="UROD_2"/>
    <property type="match status" value="1"/>
</dbReference>
<feature type="binding site" evidence="7">
    <location>
        <begin position="21"/>
        <end position="25"/>
    </location>
    <ligand>
        <name>substrate</name>
    </ligand>
</feature>
<evidence type="ECO:0000256" key="7">
    <source>
        <dbReference type="HAMAP-Rule" id="MF_00218"/>
    </source>
</evidence>
<comment type="catalytic activity">
    <reaction evidence="7 8">
        <text>uroporphyrinogen III + 4 H(+) = coproporphyrinogen III + 4 CO2</text>
        <dbReference type="Rhea" id="RHEA:19865"/>
        <dbReference type="ChEBI" id="CHEBI:15378"/>
        <dbReference type="ChEBI" id="CHEBI:16526"/>
        <dbReference type="ChEBI" id="CHEBI:57308"/>
        <dbReference type="ChEBI" id="CHEBI:57309"/>
        <dbReference type="EC" id="4.1.1.37"/>
    </reaction>
</comment>
<dbReference type="EC" id="4.1.1.37" evidence="3 7"/>
<keyword evidence="4 7" id="KW-0210">Decarboxylase</keyword>
<evidence type="ECO:0000256" key="3">
    <source>
        <dbReference type="ARBA" id="ARBA00012288"/>
    </source>
</evidence>
<dbReference type="Pfam" id="PF01208">
    <property type="entry name" value="URO-D"/>
    <property type="match status" value="1"/>
</dbReference>
<evidence type="ECO:0000256" key="2">
    <source>
        <dbReference type="ARBA" id="ARBA00009935"/>
    </source>
</evidence>
<evidence type="ECO:0000259" key="11">
    <source>
        <dbReference type="PROSITE" id="PS00907"/>
    </source>
</evidence>
<comment type="caution">
    <text evidence="7">Lacks conserved residue(s) required for the propagation of feature annotation.</text>
</comment>
<keyword evidence="13" id="KW-1185">Reference proteome</keyword>
<feature type="binding site" evidence="7">
    <location>
        <position position="200"/>
    </location>
    <ligand>
        <name>substrate</name>
    </ligand>
</feature>
<evidence type="ECO:0000256" key="9">
    <source>
        <dbReference type="RuleBase" id="RU004169"/>
    </source>
</evidence>
<comment type="subunit">
    <text evidence="7">Homodimer.</text>
</comment>
<dbReference type="PANTHER" id="PTHR21091">
    <property type="entry name" value="METHYLTETRAHYDROFOLATE:HOMOCYSTEINE METHYLTRANSFERASE RELATED"/>
    <property type="match status" value="1"/>
</dbReference>
<accession>A0ABU9EBU3</accession>
<feature type="binding site" evidence="7">
    <location>
        <position position="145"/>
    </location>
    <ligand>
        <name>substrate</name>
    </ligand>
</feature>
<dbReference type="InterPro" id="IPR000257">
    <property type="entry name" value="Uroporphyrinogen_deCOase"/>
</dbReference>
<reference evidence="12 13" key="1">
    <citation type="submission" date="2024-02" db="EMBL/GenBank/DDBJ databases">
        <title>A novel Gemmatimonadota bacterium.</title>
        <authorList>
            <person name="Du Z.-J."/>
            <person name="Ye Y.-Q."/>
        </authorList>
    </citation>
    <scope>NUCLEOTIDE SEQUENCE [LARGE SCALE GENOMIC DNA]</scope>
    <source>
        <strain evidence="12 13">DH-20</strain>
    </source>
</reference>
<feature type="domain" description="Uroporphyrinogen decarboxylase (URO-D)" evidence="11">
    <location>
        <begin position="133"/>
        <end position="149"/>
    </location>
</feature>
<evidence type="ECO:0000256" key="5">
    <source>
        <dbReference type="ARBA" id="ARBA00023239"/>
    </source>
</evidence>
<dbReference type="EMBL" id="JBBHLI010000006">
    <property type="protein sequence ID" value="MEK9501604.1"/>
    <property type="molecule type" value="Genomic_DNA"/>
</dbReference>
<dbReference type="NCBIfam" id="TIGR01464">
    <property type="entry name" value="hemE"/>
    <property type="match status" value="1"/>
</dbReference>
<comment type="function">
    <text evidence="7">Catalyzes the decarboxylation of four acetate groups of uroporphyrinogen-III to yield coproporphyrinogen-III.</text>
</comment>
<keyword evidence="6 7" id="KW-0627">Porphyrin biosynthesis</keyword>
<evidence type="ECO:0000313" key="12">
    <source>
        <dbReference type="EMBL" id="MEK9501604.1"/>
    </source>
</evidence>
<dbReference type="PANTHER" id="PTHR21091:SF169">
    <property type="entry name" value="UROPORPHYRINOGEN DECARBOXYLASE"/>
    <property type="match status" value="1"/>
</dbReference>
<comment type="caution">
    <text evidence="12">The sequence shown here is derived from an EMBL/GenBank/DDBJ whole genome shotgun (WGS) entry which is preliminary data.</text>
</comment>